<evidence type="ECO:0000256" key="4">
    <source>
        <dbReference type="ARBA" id="ARBA00023027"/>
    </source>
</evidence>
<keyword evidence="4 6" id="KW-0520">NAD</keyword>
<feature type="domain" description="Flavodoxin-like fold" evidence="7">
    <location>
        <begin position="1"/>
        <end position="201"/>
    </location>
</feature>
<dbReference type="InterPro" id="IPR050104">
    <property type="entry name" value="FMN-dep_NADH:Q_OxRdtase_AzoR1"/>
</dbReference>
<comment type="function">
    <text evidence="6">Quinone reductase that provides resistance to thiol-specific stress caused by electrophilic quinones.</text>
</comment>
<comment type="similarity">
    <text evidence="6">Belongs to the azoreductase type 1 family.</text>
</comment>
<keyword evidence="3 6" id="KW-0560">Oxidoreductase</keyword>
<dbReference type="EC" id="1.7.1.17" evidence="6"/>
<comment type="caution">
    <text evidence="8">The sequence shown here is derived from an EMBL/GenBank/DDBJ whole genome shotgun (WGS) entry which is preliminary data.</text>
</comment>
<keyword evidence="9" id="KW-1185">Reference proteome</keyword>
<dbReference type="InterPro" id="IPR003680">
    <property type="entry name" value="Flavodoxin_fold"/>
</dbReference>
<feature type="binding site" evidence="6">
    <location>
        <position position="9"/>
    </location>
    <ligand>
        <name>FMN</name>
        <dbReference type="ChEBI" id="CHEBI:58210"/>
    </ligand>
</feature>
<evidence type="ECO:0000256" key="2">
    <source>
        <dbReference type="ARBA" id="ARBA00022643"/>
    </source>
</evidence>
<evidence type="ECO:0000256" key="5">
    <source>
        <dbReference type="ARBA" id="ARBA00048542"/>
    </source>
</evidence>
<dbReference type="Gene3D" id="3.40.50.360">
    <property type="match status" value="1"/>
</dbReference>
<organism evidence="8 9">
    <name type="scientific">Glaciecola siphonariae</name>
    <dbReference type="NCBI Taxonomy" id="521012"/>
    <lineage>
        <taxon>Bacteria</taxon>
        <taxon>Pseudomonadati</taxon>
        <taxon>Pseudomonadota</taxon>
        <taxon>Gammaproteobacteria</taxon>
        <taxon>Alteromonadales</taxon>
        <taxon>Alteromonadaceae</taxon>
        <taxon>Glaciecola</taxon>
    </lineage>
</organism>
<dbReference type="InterPro" id="IPR023048">
    <property type="entry name" value="NADH:quinone_OxRdtase_FMN_depd"/>
</dbReference>
<feature type="binding site" evidence="6">
    <location>
        <begin position="139"/>
        <end position="142"/>
    </location>
    <ligand>
        <name>FMN</name>
        <dbReference type="ChEBI" id="CHEBI:58210"/>
    </ligand>
</feature>
<dbReference type="PANTHER" id="PTHR43741:SF4">
    <property type="entry name" value="FMN-DEPENDENT NADH:QUINONE OXIDOREDUCTASE"/>
    <property type="match status" value="1"/>
</dbReference>
<dbReference type="RefSeq" id="WP_382405688.1">
    <property type="nucleotide sequence ID" value="NZ_JBHSGU010000002.1"/>
</dbReference>
<dbReference type="InterPro" id="IPR029039">
    <property type="entry name" value="Flavoprotein-like_sf"/>
</dbReference>
<evidence type="ECO:0000313" key="8">
    <source>
        <dbReference type="EMBL" id="MFC4698987.1"/>
    </source>
</evidence>
<accession>A0ABV9LR90</accession>
<keyword evidence="1 6" id="KW-0285">Flavoprotein</keyword>
<dbReference type="SUPFAM" id="SSF52218">
    <property type="entry name" value="Flavoproteins"/>
    <property type="match status" value="1"/>
</dbReference>
<evidence type="ECO:0000259" key="7">
    <source>
        <dbReference type="Pfam" id="PF02525"/>
    </source>
</evidence>
<comment type="function">
    <text evidence="6">Also exhibits azoreductase activity. Catalyzes the reductive cleavage of the azo bond in aromatic azo compounds to the corresponding amines.</text>
</comment>
<protein>
    <recommendedName>
        <fullName evidence="6">FMN dependent NADH:quinone oxidoreductase</fullName>
        <ecNumber evidence="6">1.6.5.-</ecNumber>
    </recommendedName>
    <alternativeName>
        <fullName evidence="6">Azo-dye reductase</fullName>
    </alternativeName>
    <alternativeName>
        <fullName evidence="6">FMN-dependent NADH-azo compound oxidoreductase</fullName>
    </alternativeName>
    <alternativeName>
        <fullName evidence="6">FMN-dependent NADH-azoreductase</fullName>
        <ecNumber evidence="6">1.7.1.17</ecNumber>
    </alternativeName>
</protein>
<reference evidence="9" key="1">
    <citation type="journal article" date="2019" name="Int. J. Syst. Evol. Microbiol.">
        <title>The Global Catalogue of Microorganisms (GCM) 10K type strain sequencing project: providing services to taxonomists for standard genome sequencing and annotation.</title>
        <authorList>
            <consortium name="The Broad Institute Genomics Platform"/>
            <consortium name="The Broad Institute Genome Sequencing Center for Infectious Disease"/>
            <person name="Wu L."/>
            <person name="Ma J."/>
        </authorList>
    </citation>
    <scope>NUCLEOTIDE SEQUENCE [LARGE SCALE GENOMIC DNA]</scope>
    <source>
        <strain evidence="9">KACC 12507</strain>
    </source>
</reference>
<dbReference type="EMBL" id="JBHSGU010000002">
    <property type="protein sequence ID" value="MFC4698987.1"/>
    <property type="molecule type" value="Genomic_DNA"/>
</dbReference>
<comment type="catalytic activity">
    <reaction evidence="6">
        <text>2 a quinone + NADH + H(+) = 2 a 1,4-benzosemiquinone + NAD(+)</text>
        <dbReference type="Rhea" id="RHEA:65952"/>
        <dbReference type="ChEBI" id="CHEBI:15378"/>
        <dbReference type="ChEBI" id="CHEBI:57540"/>
        <dbReference type="ChEBI" id="CHEBI:57945"/>
        <dbReference type="ChEBI" id="CHEBI:132124"/>
        <dbReference type="ChEBI" id="CHEBI:134225"/>
    </reaction>
</comment>
<evidence type="ECO:0000256" key="3">
    <source>
        <dbReference type="ARBA" id="ARBA00023002"/>
    </source>
</evidence>
<sequence>MKVLHIDASARMEGSHSRALSQTFINVLKETNKEVDVERIDLALDPPKHFGELEAAAVSIPESEHTIEMRHAIAASDKIVERVLAADALVIGTPMYNFGMPSTLKAFFDHLSRNGKTFIADENGTRGLLSDKRVVVLLSAGGAYGAGDMFENMDCLRPHITAILQFMGVSDITFITASPTSFAGPEVADRALKDARSEAIELAKIHLC</sequence>
<gene>
    <name evidence="6" type="primary">azoR</name>
    <name evidence="8" type="ORF">ACFO4O_02285</name>
</gene>
<comment type="cofactor">
    <cofactor evidence="6">
        <name>FMN</name>
        <dbReference type="ChEBI" id="CHEBI:58210"/>
    </cofactor>
    <text evidence="6">Binds 1 FMN per subunit.</text>
</comment>
<feature type="binding site" evidence="6">
    <location>
        <begin position="95"/>
        <end position="98"/>
    </location>
    <ligand>
        <name>FMN</name>
        <dbReference type="ChEBI" id="CHEBI:58210"/>
    </ligand>
</feature>
<dbReference type="HAMAP" id="MF_01216">
    <property type="entry name" value="Azoreductase_type1"/>
    <property type="match status" value="1"/>
</dbReference>
<proteinExistence type="inferred from homology"/>
<keyword evidence="2 6" id="KW-0288">FMN</keyword>
<comment type="catalytic activity">
    <reaction evidence="5">
        <text>N,N-dimethyl-1,4-phenylenediamine + anthranilate + 2 NAD(+) = 2-(4-dimethylaminophenyl)diazenylbenzoate + 2 NADH + 2 H(+)</text>
        <dbReference type="Rhea" id="RHEA:55872"/>
        <dbReference type="ChEBI" id="CHEBI:15378"/>
        <dbReference type="ChEBI" id="CHEBI:15783"/>
        <dbReference type="ChEBI" id="CHEBI:16567"/>
        <dbReference type="ChEBI" id="CHEBI:57540"/>
        <dbReference type="ChEBI" id="CHEBI:57945"/>
        <dbReference type="ChEBI" id="CHEBI:71579"/>
        <dbReference type="EC" id="1.7.1.17"/>
    </reaction>
    <physiologicalReaction direction="right-to-left" evidence="5">
        <dbReference type="Rhea" id="RHEA:55874"/>
    </physiologicalReaction>
</comment>
<evidence type="ECO:0000256" key="1">
    <source>
        <dbReference type="ARBA" id="ARBA00022630"/>
    </source>
</evidence>
<name>A0ABV9LR90_9ALTE</name>
<dbReference type="Proteomes" id="UP001595897">
    <property type="component" value="Unassembled WGS sequence"/>
</dbReference>
<comment type="subunit">
    <text evidence="6">Homodimer.</text>
</comment>
<dbReference type="PANTHER" id="PTHR43741">
    <property type="entry name" value="FMN-DEPENDENT NADH-AZOREDUCTASE 1"/>
    <property type="match status" value="1"/>
</dbReference>
<dbReference type="Pfam" id="PF02525">
    <property type="entry name" value="Flavodoxin_2"/>
    <property type="match status" value="1"/>
</dbReference>
<evidence type="ECO:0000313" key="9">
    <source>
        <dbReference type="Proteomes" id="UP001595897"/>
    </source>
</evidence>
<feature type="binding site" evidence="6">
    <location>
        <begin position="15"/>
        <end position="17"/>
    </location>
    <ligand>
        <name>FMN</name>
        <dbReference type="ChEBI" id="CHEBI:58210"/>
    </ligand>
</feature>
<dbReference type="EC" id="1.6.5.-" evidence="6"/>
<evidence type="ECO:0000256" key="6">
    <source>
        <dbReference type="HAMAP-Rule" id="MF_01216"/>
    </source>
</evidence>